<organism evidence="1 2">
    <name type="scientific">Gigaspora rosea</name>
    <dbReference type="NCBI Taxonomy" id="44941"/>
    <lineage>
        <taxon>Eukaryota</taxon>
        <taxon>Fungi</taxon>
        <taxon>Fungi incertae sedis</taxon>
        <taxon>Mucoromycota</taxon>
        <taxon>Glomeromycotina</taxon>
        <taxon>Glomeromycetes</taxon>
        <taxon>Diversisporales</taxon>
        <taxon>Gigasporaceae</taxon>
        <taxon>Gigaspora</taxon>
    </lineage>
</organism>
<keyword evidence="2" id="KW-1185">Reference proteome</keyword>
<evidence type="ECO:0000313" key="1">
    <source>
        <dbReference type="EMBL" id="RIB04878.1"/>
    </source>
</evidence>
<accession>A0A397U718</accession>
<dbReference type="AlphaFoldDB" id="A0A397U718"/>
<reference evidence="1 2" key="1">
    <citation type="submission" date="2018-06" db="EMBL/GenBank/DDBJ databases">
        <title>Comparative genomics reveals the genomic features of Rhizophagus irregularis, R. cerebriforme, R. diaphanum and Gigaspora rosea, and their symbiotic lifestyle signature.</title>
        <authorList>
            <person name="Morin E."/>
            <person name="San Clemente H."/>
            <person name="Chen E.C.H."/>
            <person name="De La Providencia I."/>
            <person name="Hainaut M."/>
            <person name="Kuo A."/>
            <person name="Kohler A."/>
            <person name="Murat C."/>
            <person name="Tang N."/>
            <person name="Roy S."/>
            <person name="Loubradou J."/>
            <person name="Henrissat B."/>
            <person name="Grigoriev I.V."/>
            <person name="Corradi N."/>
            <person name="Roux C."/>
            <person name="Martin F.M."/>
        </authorList>
    </citation>
    <scope>NUCLEOTIDE SEQUENCE [LARGE SCALE GENOMIC DNA]</scope>
    <source>
        <strain evidence="1 2">DAOM 194757</strain>
    </source>
</reference>
<gene>
    <name evidence="1" type="ORF">C2G38_2221170</name>
</gene>
<evidence type="ECO:0000313" key="2">
    <source>
        <dbReference type="Proteomes" id="UP000266673"/>
    </source>
</evidence>
<dbReference type="OrthoDB" id="10562058at2759"/>
<comment type="caution">
    <text evidence="1">The sequence shown here is derived from an EMBL/GenBank/DDBJ whole genome shotgun (WGS) entry which is preliminary data.</text>
</comment>
<sequence>MDLTDTQKLDRAKNLYELNKYEDAKNIFSDLSNSTDNKVKQIARQYLKRLESKLNDKKQILNDKQSSKIHPNHMYTSKIISTKSISKAIKDQLNK</sequence>
<proteinExistence type="predicted"/>
<protein>
    <submittedName>
        <fullName evidence="1">Uncharacterized protein</fullName>
    </submittedName>
</protein>
<name>A0A397U718_9GLOM</name>
<dbReference type="Proteomes" id="UP000266673">
    <property type="component" value="Unassembled WGS sequence"/>
</dbReference>
<dbReference type="EMBL" id="QKWP01002092">
    <property type="protein sequence ID" value="RIB04878.1"/>
    <property type="molecule type" value="Genomic_DNA"/>
</dbReference>